<evidence type="ECO:0000256" key="5">
    <source>
        <dbReference type="ARBA" id="ARBA00022723"/>
    </source>
</evidence>
<evidence type="ECO:0000256" key="10">
    <source>
        <dbReference type="PROSITE-ProRule" id="PRU00452"/>
    </source>
</evidence>
<dbReference type="PANTHER" id="PTHR10782:SF102">
    <property type="entry name" value="E3 SUMO-PROTEIN LIGASE SIZ1"/>
    <property type="match status" value="1"/>
</dbReference>
<organism evidence="14 15">
    <name type="scientific">Citrus x changshan-huyou</name>
    <dbReference type="NCBI Taxonomy" id="2935761"/>
    <lineage>
        <taxon>Eukaryota</taxon>
        <taxon>Viridiplantae</taxon>
        <taxon>Streptophyta</taxon>
        <taxon>Embryophyta</taxon>
        <taxon>Tracheophyta</taxon>
        <taxon>Spermatophyta</taxon>
        <taxon>Magnoliopsida</taxon>
        <taxon>eudicotyledons</taxon>
        <taxon>Gunneridae</taxon>
        <taxon>Pentapetalae</taxon>
        <taxon>rosids</taxon>
        <taxon>malvids</taxon>
        <taxon>Sapindales</taxon>
        <taxon>Rutaceae</taxon>
        <taxon>Aurantioideae</taxon>
        <taxon>Citrus</taxon>
    </lineage>
</organism>
<dbReference type="Gene3D" id="3.30.40.10">
    <property type="entry name" value="Zinc/RING finger domain, C3HC4 (zinc finger)"/>
    <property type="match status" value="2"/>
</dbReference>
<dbReference type="InterPro" id="IPR004181">
    <property type="entry name" value="Znf_MIZ"/>
</dbReference>
<evidence type="ECO:0000256" key="1">
    <source>
        <dbReference type="ARBA" id="ARBA00004123"/>
    </source>
</evidence>
<comment type="pathway">
    <text evidence="2">Protein modification; protein sumoylation.</text>
</comment>
<feature type="domain" description="SAP" evidence="12">
    <location>
        <begin position="12"/>
        <end position="46"/>
    </location>
</feature>
<dbReference type="GO" id="GO:0005634">
    <property type="term" value="C:nucleus"/>
    <property type="evidence" value="ECO:0007669"/>
    <property type="project" value="UniProtKB-SubCell"/>
</dbReference>
<dbReference type="PROSITE" id="PS51044">
    <property type="entry name" value="ZF_SP_RING"/>
    <property type="match status" value="1"/>
</dbReference>
<dbReference type="SUPFAM" id="SSF68906">
    <property type="entry name" value="SAP domain"/>
    <property type="match status" value="1"/>
</dbReference>
<accession>A0AAP0LTF9</accession>
<comment type="similarity">
    <text evidence="3">Belongs to the PIAS family.</text>
</comment>
<keyword evidence="5" id="KW-0479">Metal-binding</keyword>
<evidence type="ECO:0000256" key="2">
    <source>
        <dbReference type="ARBA" id="ARBA00004718"/>
    </source>
</evidence>
<feature type="region of interest" description="Disordered" evidence="11">
    <location>
        <begin position="540"/>
        <end position="568"/>
    </location>
</feature>
<reference evidence="14 15" key="1">
    <citation type="submission" date="2024-05" db="EMBL/GenBank/DDBJ databases">
        <title>Haplotype-resolved chromosome-level genome assembly of Huyou (Citrus changshanensis).</title>
        <authorList>
            <person name="Miao C."/>
            <person name="Chen W."/>
            <person name="Wu Y."/>
            <person name="Wang L."/>
            <person name="Zhao S."/>
            <person name="Grierson D."/>
            <person name="Xu C."/>
            <person name="Chen K."/>
        </authorList>
    </citation>
    <scope>NUCLEOTIDE SEQUENCE [LARGE SCALE GENOMIC DNA]</scope>
    <source>
        <strain evidence="14">01-14</strain>
        <tissue evidence="14">Leaf</tissue>
    </source>
</reference>
<evidence type="ECO:0000256" key="4">
    <source>
        <dbReference type="ARBA" id="ARBA00022679"/>
    </source>
</evidence>
<gene>
    <name evidence="14" type="ORF">WN944_018432</name>
</gene>
<dbReference type="PROSITE" id="PS50800">
    <property type="entry name" value="SAP"/>
    <property type="match status" value="1"/>
</dbReference>
<dbReference type="PANTHER" id="PTHR10782">
    <property type="entry name" value="ZINC FINGER MIZ DOMAIN-CONTAINING PROTEIN"/>
    <property type="match status" value="1"/>
</dbReference>
<feature type="domain" description="SP-RING-type" evidence="13">
    <location>
        <begin position="350"/>
        <end position="438"/>
    </location>
</feature>
<evidence type="ECO:0000313" key="15">
    <source>
        <dbReference type="Proteomes" id="UP001428341"/>
    </source>
</evidence>
<keyword evidence="9" id="KW-0539">Nucleus</keyword>
<evidence type="ECO:0000259" key="12">
    <source>
        <dbReference type="PROSITE" id="PS50800"/>
    </source>
</evidence>
<dbReference type="GO" id="GO:0008270">
    <property type="term" value="F:zinc ion binding"/>
    <property type="evidence" value="ECO:0007669"/>
    <property type="project" value="UniProtKB-KW"/>
</dbReference>
<dbReference type="AlphaFoldDB" id="A0AAP0LTF9"/>
<dbReference type="GO" id="GO:0061665">
    <property type="term" value="F:SUMO ligase activity"/>
    <property type="evidence" value="ECO:0007669"/>
    <property type="project" value="TreeGrafter"/>
</dbReference>
<evidence type="ECO:0000256" key="11">
    <source>
        <dbReference type="SAM" id="MobiDB-lite"/>
    </source>
</evidence>
<dbReference type="Proteomes" id="UP001428341">
    <property type="component" value="Unassembled WGS sequence"/>
</dbReference>
<dbReference type="InterPro" id="IPR013083">
    <property type="entry name" value="Znf_RING/FYVE/PHD"/>
</dbReference>
<dbReference type="Pfam" id="PF02891">
    <property type="entry name" value="zf-MIZ"/>
    <property type="match status" value="1"/>
</dbReference>
<feature type="compositionally biased region" description="Basic and acidic residues" evidence="11">
    <location>
        <begin position="559"/>
        <end position="568"/>
    </location>
</feature>
<dbReference type="InterPro" id="IPR003034">
    <property type="entry name" value="SAP_dom"/>
</dbReference>
<keyword evidence="15" id="KW-1185">Reference proteome</keyword>
<comment type="caution">
    <text evidence="14">The sequence shown here is derived from an EMBL/GenBank/DDBJ whole genome shotgun (WGS) entry which is preliminary data.</text>
</comment>
<evidence type="ECO:0000256" key="6">
    <source>
        <dbReference type="ARBA" id="ARBA00022771"/>
    </source>
</evidence>
<evidence type="ECO:0008006" key="16">
    <source>
        <dbReference type="Google" id="ProtNLM"/>
    </source>
</evidence>
<sequence length="845" mass="93249">MLIHVLNLQGKLVNFRMKELKDVLTKLGLPKQGKKQDLVDRIFHQLSDEGVARIIDDTYRKMQISEAADLAIMGQSGLDICNVKVEMEAKDSLNLGGKIFCPCGTSLPSESKIQCVDPRCLVQQHISCVIIPEKPMEEIRLLPPLFFCETCRIKRADPFWITVAHLVSPMKLVASNIPTDGTNPLQKAEAAFHLTKAHSDLLQNTEYDVQAWCILLNDKVSFRMQWPLHAELQVNGTELDCLTASKLILNFVGLLVRTVNRPGTQLLGSNGRDDGALITLYIGEGVNQISLSGCDIRNFCFGVRLVKRQTVAQVLSLVPKETAGEVFEDALTRVRRCFGGVATGNEDGDSDLEIIADSIIVNLRCPMSGSRIRVAGRFKPCVHTGCFDLETFVELNQRTRKASEWLLQWQCPICMKNYSLEDLIIDPYFHRITTMMRNFADDLTEIEVKHDGSWRVKCKGENNNLAEWHSPDGSTYAARSEVVSNSETKQLVNSGQTIIARIKKNLSANVDVSKYWSTSPNKHMSYHVENNSEKIITMSSSASGCSRDEEDPTVNQDTNSRKDLNDIPHRIDPIFGTGNQTDGPIGDTDIIVLSDSEEDNDHLAPSTSYQSYHPIDSAPDGICESYFEDPAFDGGDGPCFGPFNGTVDAVGLSNWSYPSGTQAGSSFQVFDAVSNVSDVFVDLDHPSVACSLPMNGYKSPSKSTLTCDSGVLDSPVCHSNIDIGEQLIDISEQLIENTLPFVREDPSIGHFVPCQPTDLFSESNSGNYTSENWISLRLGSTCADTGSHSQSATTNALELRSSCRPSGASLRGDPKCTRTNDAKIFDGPFSFPRQPRSVRQKVHLS</sequence>
<evidence type="ECO:0000256" key="3">
    <source>
        <dbReference type="ARBA" id="ARBA00005383"/>
    </source>
</evidence>
<evidence type="ECO:0000256" key="8">
    <source>
        <dbReference type="ARBA" id="ARBA00022833"/>
    </source>
</evidence>
<keyword evidence="8" id="KW-0862">Zinc</keyword>
<dbReference type="Pfam" id="PF02037">
    <property type="entry name" value="SAP"/>
    <property type="match status" value="1"/>
</dbReference>
<dbReference type="SUPFAM" id="SSF57903">
    <property type="entry name" value="FYVE/PHD zinc finger"/>
    <property type="match status" value="1"/>
</dbReference>
<evidence type="ECO:0000259" key="13">
    <source>
        <dbReference type="PROSITE" id="PS51044"/>
    </source>
</evidence>
<keyword evidence="6 10" id="KW-0863">Zinc-finger</keyword>
<dbReference type="SMART" id="SM00513">
    <property type="entry name" value="SAP"/>
    <property type="match status" value="1"/>
</dbReference>
<protein>
    <recommendedName>
        <fullName evidence="16">E3 SUMO-protein ligase SIZ1</fullName>
    </recommendedName>
</protein>
<keyword evidence="4" id="KW-0808">Transferase</keyword>
<comment type="subcellular location">
    <subcellularLocation>
        <location evidence="1">Nucleus</location>
    </subcellularLocation>
</comment>
<dbReference type="EMBL" id="JBCGBO010000007">
    <property type="protein sequence ID" value="KAK9187042.1"/>
    <property type="molecule type" value="Genomic_DNA"/>
</dbReference>
<dbReference type="InterPro" id="IPR036361">
    <property type="entry name" value="SAP_dom_sf"/>
</dbReference>
<dbReference type="InterPro" id="IPR011011">
    <property type="entry name" value="Znf_FYVE_PHD"/>
</dbReference>
<dbReference type="GO" id="GO:0000785">
    <property type="term" value="C:chromatin"/>
    <property type="evidence" value="ECO:0007669"/>
    <property type="project" value="TreeGrafter"/>
</dbReference>
<proteinExistence type="inferred from homology"/>
<name>A0AAP0LTF9_9ROSI</name>
<dbReference type="Gene3D" id="1.10.720.30">
    <property type="entry name" value="SAP domain"/>
    <property type="match status" value="1"/>
</dbReference>
<keyword evidence="7" id="KW-0833">Ubl conjugation pathway</keyword>
<evidence type="ECO:0000256" key="9">
    <source>
        <dbReference type="ARBA" id="ARBA00023242"/>
    </source>
</evidence>
<evidence type="ECO:0000313" key="14">
    <source>
        <dbReference type="EMBL" id="KAK9187042.1"/>
    </source>
</evidence>
<dbReference type="GO" id="GO:0016925">
    <property type="term" value="P:protein sumoylation"/>
    <property type="evidence" value="ECO:0007669"/>
    <property type="project" value="UniProtKB-ARBA"/>
</dbReference>
<evidence type="ECO:0000256" key="7">
    <source>
        <dbReference type="ARBA" id="ARBA00022786"/>
    </source>
</evidence>